<protein>
    <recommendedName>
        <fullName evidence="2">SAF domain-containing protein</fullName>
    </recommendedName>
</protein>
<sequence length="257" mass="27568">MRDSNRNRFKVEACQDRHDCLGVIGWLCVPTLRVCDWACHGQYRCSGSYVQRVSFTGASASKPPRLRGLRMSWLVWALVVLVAVGGALYLGFTSGTKQVYVADVDLPAYHQLTEDDLELKAVDRSRLPRDAVQESGRDGLLGRYTTRAVKQGQPLLTDSCGPRLPSHAIMAPTVALPWTAETSLGGQLAKGDQVKVMFSPNEMPSSSAGPVVDALVLDLISGSSVVLAVRPADIATIATHRGSSTLSIARVAAYAGS</sequence>
<proteinExistence type="predicted"/>
<dbReference type="Gene3D" id="3.90.1210.10">
    <property type="entry name" value="Antifreeze-like/N-acetylneuraminic acid synthase C-terminal domain"/>
    <property type="match status" value="1"/>
</dbReference>
<keyword evidence="4" id="KW-1185">Reference proteome</keyword>
<name>A0A4R4NZF3_9ACTN</name>
<dbReference type="SMART" id="SM00858">
    <property type="entry name" value="SAF"/>
    <property type="match status" value="1"/>
</dbReference>
<dbReference type="AlphaFoldDB" id="A0A4R4NZF3"/>
<dbReference type="InterPro" id="IPR013974">
    <property type="entry name" value="SAF"/>
</dbReference>
<dbReference type="EMBL" id="SMKA01000344">
    <property type="protein sequence ID" value="TDC15291.1"/>
    <property type="molecule type" value="Genomic_DNA"/>
</dbReference>
<feature type="transmembrane region" description="Helical" evidence="1">
    <location>
        <begin position="73"/>
        <end position="92"/>
    </location>
</feature>
<dbReference type="Proteomes" id="UP000295075">
    <property type="component" value="Unassembled WGS sequence"/>
</dbReference>
<evidence type="ECO:0000313" key="3">
    <source>
        <dbReference type="EMBL" id="TDC15291.1"/>
    </source>
</evidence>
<dbReference type="Pfam" id="PF08666">
    <property type="entry name" value="SAF"/>
    <property type="match status" value="1"/>
</dbReference>
<comment type="caution">
    <text evidence="3">The sequence shown here is derived from an EMBL/GenBank/DDBJ whole genome shotgun (WGS) entry which is preliminary data.</text>
</comment>
<reference evidence="3 4" key="1">
    <citation type="submission" date="2019-03" db="EMBL/GenBank/DDBJ databases">
        <title>Draft genome sequences of novel Actinobacteria.</title>
        <authorList>
            <person name="Sahin N."/>
            <person name="Ay H."/>
            <person name="Saygin H."/>
        </authorList>
    </citation>
    <scope>NUCLEOTIDE SEQUENCE [LARGE SCALE GENOMIC DNA]</scope>
    <source>
        <strain evidence="3 4">JCM 30547</strain>
    </source>
</reference>
<keyword evidence="1" id="KW-0472">Membrane</keyword>
<gene>
    <name evidence="3" type="ORF">E1261_40685</name>
</gene>
<organism evidence="3 4">
    <name type="scientific">Kribbella albertanoniae</name>
    <dbReference type="NCBI Taxonomy" id="1266829"/>
    <lineage>
        <taxon>Bacteria</taxon>
        <taxon>Bacillati</taxon>
        <taxon>Actinomycetota</taxon>
        <taxon>Actinomycetes</taxon>
        <taxon>Propionibacteriales</taxon>
        <taxon>Kribbellaceae</taxon>
        <taxon>Kribbella</taxon>
    </lineage>
</organism>
<evidence type="ECO:0000256" key="1">
    <source>
        <dbReference type="SAM" id="Phobius"/>
    </source>
</evidence>
<feature type="domain" description="SAF" evidence="2">
    <location>
        <begin position="97"/>
        <end position="161"/>
    </location>
</feature>
<keyword evidence="1" id="KW-1133">Transmembrane helix</keyword>
<evidence type="ECO:0000259" key="2">
    <source>
        <dbReference type="SMART" id="SM00858"/>
    </source>
</evidence>
<dbReference type="CDD" id="cd11614">
    <property type="entry name" value="SAF_CpaB_FlgA_like"/>
    <property type="match status" value="1"/>
</dbReference>
<evidence type="ECO:0000313" key="4">
    <source>
        <dbReference type="Proteomes" id="UP000295075"/>
    </source>
</evidence>
<keyword evidence="1" id="KW-0812">Transmembrane</keyword>
<accession>A0A4R4NZF3</accession>